<dbReference type="UniPathway" id="UPA00275">
    <property type="reaction ID" value="UER00399"/>
</dbReference>
<dbReference type="Proteomes" id="UP000255277">
    <property type="component" value="Unassembled WGS sequence"/>
</dbReference>
<dbReference type="GO" id="GO:0008686">
    <property type="term" value="F:3,4-dihydroxy-2-butanone-4-phosphate synthase activity"/>
    <property type="evidence" value="ECO:0007669"/>
    <property type="project" value="UniProtKB-EC"/>
</dbReference>
<evidence type="ECO:0000256" key="3">
    <source>
        <dbReference type="ARBA" id="ARBA00012153"/>
    </source>
</evidence>
<evidence type="ECO:0000256" key="1">
    <source>
        <dbReference type="ARBA" id="ARBA00002284"/>
    </source>
</evidence>
<evidence type="ECO:0000313" key="5">
    <source>
        <dbReference type="Proteomes" id="UP000255277"/>
    </source>
</evidence>
<dbReference type="GO" id="GO:0009231">
    <property type="term" value="P:riboflavin biosynthetic process"/>
    <property type="evidence" value="ECO:0007669"/>
    <property type="project" value="UniProtKB-UniPathway"/>
</dbReference>
<protein>
    <recommendedName>
        <fullName evidence="3">3,4-dihydroxy-2-butanone-4-phosphate synthase</fullName>
        <ecNumber evidence="3">4.1.99.12</ecNumber>
    </recommendedName>
</protein>
<organism evidence="4 5">
    <name type="scientific">Staphylococcus gallinarum</name>
    <dbReference type="NCBI Taxonomy" id="1293"/>
    <lineage>
        <taxon>Bacteria</taxon>
        <taxon>Bacillati</taxon>
        <taxon>Bacillota</taxon>
        <taxon>Bacilli</taxon>
        <taxon>Bacillales</taxon>
        <taxon>Staphylococcaceae</taxon>
        <taxon>Staphylococcus</taxon>
    </lineage>
</organism>
<dbReference type="Gene3D" id="3.90.870.10">
    <property type="entry name" value="DHBP synthase"/>
    <property type="match status" value="1"/>
</dbReference>
<name>A0A380FI62_STAGA</name>
<dbReference type="EC" id="4.1.99.12" evidence="3"/>
<comment type="pathway">
    <text evidence="2">Cofactor biosynthesis; riboflavin biosynthesis; 2-hydroxy-3-oxobutyl phosphate from D-ribulose 5-phosphate: step 1/1.</text>
</comment>
<sequence length="47" mass="5358">MIIRLIFMATFGRGLICAPISKQIADKLELAPMVNHNSDIYGTQFYR</sequence>
<dbReference type="Pfam" id="PF00926">
    <property type="entry name" value="DHBP_synthase"/>
    <property type="match status" value="1"/>
</dbReference>
<comment type="function">
    <text evidence="1">Catalyzes the conversion of D-ribulose 5-phosphate to formate and 3,4-dihydroxy-2-butanone 4-phosphate.</text>
</comment>
<dbReference type="InterPro" id="IPR017945">
    <property type="entry name" value="DHBP_synth_RibB-like_a/b_dom"/>
</dbReference>
<evidence type="ECO:0000313" key="4">
    <source>
        <dbReference type="EMBL" id="SUM33665.1"/>
    </source>
</evidence>
<accession>A0A380FI62</accession>
<proteinExistence type="predicted"/>
<gene>
    <name evidence="4" type="primary">ribBA_3</name>
    <name evidence="4" type="ORF">NCTC12195_03132</name>
</gene>
<dbReference type="InterPro" id="IPR000422">
    <property type="entry name" value="DHBP_synthase_RibB"/>
</dbReference>
<reference evidence="4 5" key="1">
    <citation type="submission" date="2018-06" db="EMBL/GenBank/DDBJ databases">
        <authorList>
            <consortium name="Pathogen Informatics"/>
            <person name="Doyle S."/>
        </authorList>
    </citation>
    <scope>NUCLEOTIDE SEQUENCE [LARGE SCALE GENOMIC DNA]</scope>
    <source>
        <strain evidence="4 5">NCTC12195</strain>
    </source>
</reference>
<dbReference type="SUPFAM" id="SSF55821">
    <property type="entry name" value="YrdC/RibB"/>
    <property type="match status" value="1"/>
</dbReference>
<dbReference type="EMBL" id="UHDK01000001">
    <property type="protein sequence ID" value="SUM33665.1"/>
    <property type="molecule type" value="Genomic_DNA"/>
</dbReference>
<evidence type="ECO:0000256" key="2">
    <source>
        <dbReference type="ARBA" id="ARBA00004904"/>
    </source>
</evidence>
<dbReference type="AlphaFoldDB" id="A0A380FI62"/>